<evidence type="ECO:0000313" key="3">
    <source>
        <dbReference type="EMBL" id="TKW36637.1"/>
    </source>
</evidence>
<reference evidence="3" key="1">
    <citation type="submission" date="2019-03" db="EMBL/GenBank/DDBJ databases">
        <title>WGS assembly of Setaria viridis.</title>
        <authorList>
            <person name="Huang P."/>
            <person name="Jenkins J."/>
            <person name="Grimwood J."/>
            <person name="Barry K."/>
            <person name="Healey A."/>
            <person name="Mamidi S."/>
            <person name="Sreedasyam A."/>
            <person name="Shu S."/>
            <person name="Feldman M."/>
            <person name="Wu J."/>
            <person name="Yu Y."/>
            <person name="Chen C."/>
            <person name="Johnson J."/>
            <person name="Rokhsar D."/>
            <person name="Baxter I."/>
            <person name="Schmutz J."/>
            <person name="Brutnell T."/>
            <person name="Kellogg E."/>
        </authorList>
    </citation>
    <scope>NUCLEOTIDE SEQUENCE [LARGE SCALE GENOMIC DNA]</scope>
</reference>
<feature type="compositionally biased region" description="Pro residues" evidence="1">
    <location>
        <begin position="87"/>
        <end position="96"/>
    </location>
</feature>
<keyword evidence="2" id="KW-0732">Signal</keyword>
<protein>
    <submittedName>
        <fullName evidence="3">Uncharacterized protein</fullName>
    </submittedName>
</protein>
<name>A0A4U6WFI3_SETVI</name>
<evidence type="ECO:0000313" key="4">
    <source>
        <dbReference type="Proteomes" id="UP000298652"/>
    </source>
</evidence>
<dbReference type="EMBL" id="CM016553">
    <property type="protein sequence ID" value="TKW36637.1"/>
    <property type="molecule type" value="Genomic_DNA"/>
</dbReference>
<dbReference type="AlphaFoldDB" id="A0A4U6WFI3"/>
<keyword evidence="4" id="KW-1185">Reference proteome</keyword>
<sequence>MAAPSWIGLRPPRAALLLLLLLALNLTFSLAANFEGFDSDDLPSTVGGVDAYDDEEGLDGVDLSPPPPISLSTFSPSPPVTMTSAPNPNPAAPTPSNPTLALDLWDEDEFEGIPVPEAISSDDSAAPAEAAPSDPSV</sequence>
<feature type="chain" id="PRO_5020755887" evidence="2">
    <location>
        <begin position="32"/>
        <end position="137"/>
    </location>
</feature>
<feature type="region of interest" description="Disordered" evidence="1">
    <location>
        <begin position="42"/>
        <end position="137"/>
    </location>
</feature>
<evidence type="ECO:0000256" key="1">
    <source>
        <dbReference type="SAM" id="MobiDB-lite"/>
    </source>
</evidence>
<evidence type="ECO:0000256" key="2">
    <source>
        <dbReference type="SAM" id="SignalP"/>
    </source>
</evidence>
<feature type="signal peptide" evidence="2">
    <location>
        <begin position="1"/>
        <end position="31"/>
    </location>
</feature>
<proteinExistence type="predicted"/>
<organism evidence="3 4">
    <name type="scientific">Setaria viridis</name>
    <name type="common">Green bristlegrass</name>
    <name type="synonym">Setaria italica subsp. viridis</name>
    <dbReference type="NCBI Taxonomy" id="4556"/>
    <lineage>
        <taxon>Eukaryota</taxon>
        <taxon>Viridiplantae</taxon>
        <taxon>Streptophyta</taxon>
        <taxon>Embryophyta</taxon>
        <taxon>Tracheophyta</taxon>
        <taxon>Spermatophyta</taxon>
        <taxon>Magnoliopsida</taxon>
        <taxon>Liliopsida</taxon>
        <taxon>Poales</taxon>
        <taxon>Poaceae</taxon>
        <taxon>PACMAD clade</taxon>
        <taxon>Panicoideae</taxon>
        <taxon>Panicodae</taxon>
        <taxon>Paniceae</taxon>
        <taxon>Cenchrinae</taxon>
        <taxon>Setaria</taxon>
    </lineage>
</organism>
<accession>A0A4U6WFI3</accession>
<dbReference type="Gramene" id="TKW36637">
    <property type="protein sequence ID" value="TKW36637"/>
    <property type="gene ID" value="SEVIR_2G452850v2"/>
</dbReference>
<dbReference type="Proteomes" id="UP000298652">
    <property type="component" value="Chromosome 2"/>
</dbReference>
<feature type="compositionally biased region" description="Low complexity" evidence="1">
    <location>
        <begin position="121"/>
        <end position="137"/>
    </location>
</feature>
<gene>
    <name evidence="3" type="ORF">SEVIR_2G452850v2</name>
</gene>